<dbReference type="HOGENOM" id="CLU_3266210_0_0_0"/>
<proteinExistence type="predicted"/>
<protein>
    <submittedName>
        <fullName evidence="1">Uncharacterized protein</fullName>
    </submittedName>
</protein>
<dbReference type="EMBL" id="DF820465">
    <property type="protein sequence ID" value="GAK56712.1"/>
    <property type="molecule type" value="Genomic_DNA"/>
</dbReference>
<dbReference type="Proteomes" id="UP000030661">
    <property type="component" value="Unassembled WGS sequence"/>
</dbReference>
<evidence type="ECO:0000313" key="2">
    <source>
        <dbReference type="Proteomes" id="UP000030661"/>
    </source>
</evidence>
<gene>
    <name evidence="1" type="ORF">U27_03675</name>
</gene>
<accession>A0A081BWK7</accession>
<name>A0A081BWK7_VECG1</name>
<dbReference type="AlphaFoldDB" id="A0A081BWK7"/>
<evidence type="ECO:0000313" key="1">
    <source>
        <dbReference type="EMBL" id="GAK56712.1"/>
    </source>
</evidence>
<reference evidence="1" key="1">
    <citation type="journal article" date="2015" name="PeerJ">
        <title>First genomic representation of candidate bacterial phylum KSB3 points to enhanced environmental sensing as a trigger of wastewater bulking.</title>
        <authorList>
            <person name="Sekiguchi Y."/>
            <person name="Ohashi A."/>
            <person name="Parks D.H."/>
            <person name="Yamauchi T."/>
            <person name="Tyson G.W."/>
            <person name="Hugenholtz P."/>
        </authorList>
    </citation>
    <scope>NUCLEOTIDE SEQUENCE [LARGE SCALE GENOMIC DNA]</scope>
</reference>
<keyword evidence="2" id="KW-1185">Reference proteome</keyword>
<organism evidence="1">
    <name type="scientific">Vecturithrix granuli</name>
    <dbReference type="NCBI Taxonomy" id="1499967"/>
    <lineage>
        <taxon>Bacteria</taxon>
        <taxon>Candidatus Moduliflexota</taxon>
        <taxon>Candidatus Vecturitrichia</taxon>
        <taxon>Candidatus Vecturitrichales</taxon>
        <taxon>Candidatus Vecturitrichaceae</taxon>
        <taxon>Candidatus Vecturithrix</taxon>
    </lineage>
</organism>
<sequence>MPMVEQLKTLVKEKYGRIAAIRPKQGCCSSSCCSSEDYLRS</sequence>